<gene>
    <name evidence="1" type="ORF">VNE69_01131</name>
</gene>
<dbReference type="KEGG" id="vnx:VNE69_01131"/>
<evidence type="ECO:0000313" key="2">
    <source>
        <dbReference type="Proteomes" id="UP001334084"/>
    </source>
</evidence>
<dbReference type="GeneID" id="90539996"/>
<dbReference type="Proteomes" id="UP001334084">
    <property type="component" value="Chromosome 1"/>
</dbReference>
<dbReference type="AlphaFoldDB" id="A0AAX4J8A5"/>
<accession>A0AAX4J8A5</accession>
<proteinExistence type="predicted"/>
<dbReference type="RefSeq" id="XP_065328338.1">
    <property type="nucleotide sequence ID" value="XM_065472266.1"/>
</dbReference>
<name>A0AAX4J8A5_9MICR</name>
<keyword evidence="2" id="KW-1185">Reference proteome</keyword>
<reference evidence="1" key="1">
    <citation type="journal article" date="2024" name="BMC Genomics">
        <title>Functional annotation of a divergent genome using sequence and structure-based similarity.</title>
        <authorList>
            <person name="Svedberg D."/>
            <person name="Winiger R.R."/>
            <person name="Berg A."/>
            <person name="Sharma H."/>
            <person name="Tellgren-Roth C."/>
            <person name="Debrunner-Vossbrinck B.A."/>
            <person name="Vossbrinck C.R."/>
            <person name="Barandun J."/>
        </authorList>
    </citation>
    <scope>NUCLEOTIDE SEQUENCE</scope>
    <source>
        <strain evidence="1">Illinois isolate</strain>
    </source>
</reference>
<dbReference type="EMBL" id="CP142726">
    <property type="protein sequence ID" value="WUR02193.1"/>
    <property type="molecule type" value="Genomic_DNA"/>
</dbReference>
<protein>
    <submittedName>
        <fullName evidence="1">Uncharacterized protein</fullName>
    </submittedName>
</protein>
<evidence type="ECO:0000313" key="1">
    <source>
        <dbReference type="EMBL" id="WUR02193.1"/>
    </source>
</evidence>
<sequence length="120" mass="13840">MSDLDTRVINVIKKSTLFSTIQSLIEDDIISEIAVNIEDILKSSTGSFSEKQEDVSDFILDFLEEREIEIDENEADSFANILVWIYEEYKVQDNVMYNKIMKIKSPEVTMSDSESETVEQ</sequence>
<organism evidence="1 2">
    <name type="scientific">Vairimorpha necatrix</name>
    <dbReference type="NCBI Taxonomy" id="6039"/>
    <lineage>
        <taxon>Eukaryota</taxon>
        <taxon>Fungi</taxon>
        <taxon>Fungi incertae sedis</taxon>
        <taxon>Microsporidia</taxon>
        <taxon>Nosematidae</taxon>
        <taxon>Vairimorpha</taxon>
    </lineage>
</organism>